<dbReference type="GO" id="GO:0004722">
    <property type="term" value="F:protein serine/threonine phosphatase activity"/>
    <property type="evidence" value="ECO:0007669"/>
    <property type="project" value="UniProtKB-EC"/>
</dbReference>
<keyword evidence="3 8" id="KW-0378">Hydrolase</keyword>
<dbReference type="Proteomes" id="UP000179807">
    <property type="component" value="Unassembled WGS sequence"/>
</dbReference>
<evidence type="ECO:0000256" key="7">
    <source>
        <dbReference type="ARBA" id="ARBA00048336"/>
    </source>
</evidence>
<evidence type="ECO:0000256" key="8">
    <source>
        <dbReference type="RuleBase" id="RU004273"/>
    </source>
</evidence>
<dbReference type="Pfam" id="PF00149">
    <property type="entry name" value="Metallophos"/>
    <property type="match status" value="1"/>
</dbReference>
<evidence type="ECO:0000313" key="11">
    <source>
        <dbReference type="Proteomes" id="UP000179807"/>
    </source>
</evidence>
<comment type="catalytic activity">
    <reaction evidence="6">
        <text>O-phospho-L-seryl-[protein] + H2O = L-seryl-[protein] + phosphate</text>
        <dbReference type="Rhea" id="RHEA:20629"/>
        <dbReference type="Rhea" id="RHEA-COMP:9863"/>
        <dbReference type="Rhea" id="RHEA-COMP:11604"/>
        <dbReference type="ChEBI" id="CHEBI:15377"/>
        <dbReference type="ChEBI" id="CHEBI:29999"/>
        <dbReference type="ChEBI" id="CHEBI:43474"/>
        <dbReference type="ChEBI" id="CHEBI:83421"/>
        <dbReference type="EC" id="3.1.3.16"/>
    </reaction>
</comment>
<dbReference type="PRINTS" id="PR00114">
    <property type="entry name" value="STPHPHTASE"/>
</dbReference>
<dbReference type="InterPro" id="IPR050341">
    <property type="entry name" value="PP1_catalytic_subunit"/>
</dbReference>
<dbReference type="InterPro" id="IPR004843">
    <property type="entry name" value="Calcineurin-like_PHP"/>
</dbReference>
<dbReference type="InterPro" id="IPR029052">
    <property type="entry name" value="Metallo-depent_PP-like"/>
</dbReference>
<dbReference type="EMBL" id="MLAK01001449">
    <property type="protein sequence ID" value="OHS92937.1"/>
    <property type="molecule type" value="Genomic_DNA"/>
</dbReference>
<dbReference type="GO" id="GO:0005737">
    <property type="term" value="C:cytoplasm"/>
    <property type="evidence" value="ECO:0007669"/>
    <property type="project" value="TreeGrafter"/>
</dbReference>
<keyword evidence="4" id="KW-0904">Protein phosphatase</keyword>
<sequence length="323" mass="36685">MNRIDRILKKLLTAVPSDITIKLNSDDLKHLCKEAIKVLANEPVLLDLSAPLTICGDVHGQFFDLLHFLKLGGPLPDTKYLFLGDYVDRGDNSVETFSLLLALKVKYPDKIWLLRGNHETFDISKLYGFLGECVIRYSQDIWLQFTEVFKWLPIAAVISDRIFCVHGGLSPDLRTLNDIKRLQRPLEVPEQGLITDLLWSDPSAYHSGFKMSDRGASFTYGADVVNSFLKKNDFDLICRAHQVVDAGYEFPFHPNQTVLTVFSAPDYCKEFRNKAAMLNVDEGLKCTFTFIDPNRRESGSALKAKRRPQTPSYGRIISDTIKY</sequence>
<keyword evidence="11" id="KW-1185">Reference proteome</keyword>
<proteinExistence type="inferred from homology"/>
<keyword evidence="2" id="KW-0479">Metal-binding</keyword>
<keyword evidence="5" id="KW-0464">Manganese</keyword>
<dbReference type="AlphaFoldDB" id="A0A1J4J2G6"/>
<evidence type="ECO:0000313" key="10">
    <source>
        <dbReference type="EMBL" id="OHS92937.1"/>
    </source>
</evidence>
<dbReference type="GO" id="GO:0046872">
    <property type="term" value="F:metal ion binding"/>
    <property type="evidence" value="ECO:0007669"/>
    <property type="project" value="UniProtKB-KW"/>
</dbReference>
<dbReference type="RefSeq" id="XP_068346074.1">
    <property type="nucleotide sequence ID" value="XM_068513367.1"/>
</dbReference>
<comment type="catalytic activity">
    <reaction evidence="7 8">
        <text>O-phospho-L-threonyl-[protein] + H2O = L-threonyl-[protein] + phosphate</text>
        <dbReference type="Rhea" id="RHEA:47004"/>
        <dbReference type="Rhea" id="RHEA-COMP:11060"/>
        <dbReference type="Rhea" id="RHEA-COMP:11605"/>
        <dbReference type="ChEBI" id="CHEBI:15377"/>
        <dbReference type="ChEBI" id="CHEBI:30013"/>
        <dbReference type="ChEBI" id="CHEBI:43474"/>
        <dbReference type="ChEBI" id="CHEBI:61977"/>
        <dbReference type="EC" id="3.1.3.16"/>
    </reaction>
</comment>
<dbReference type="GO" id="GO:0005634">
    <property type="term" value="C:nucleus"/>
    <property type="evidence" value="ECO:0007669"/>
    <property type="project" value="TreeGrafter"/>
</dbReference>
<organism evidence="10 11">
    <name type="scientific">Tritrichomonas foetus</name>
    <dbReference type="NCBI Taxonomy" id="1144522"/>
    <lineage>
        <taxon>Eukaryota</taxon>
        <taxon>Metamonada</taxon>
        <taxon>Parabasalia</taxon>
        <taxon>Tritrichomonadida</taxon>
        <taxon>Tritrichomonadidae</taxon>
        <taxon>Tritrichomonas</taxon>
    </lineage>
</organism>
<dbReference type="FunFam" id="3.60.21.10:FF:000080">
    <property type="entry name" value="Serine/threonine-protein phosphatase"/>
    <property type="match status" value="1"/>
</dbReference>
<evidence type="ECO:0000256" key="2">
    <source>
        <dbReference type="ARBA" id="ARBA00022723"/>
    </source>
</evidence>
<protein>
    <recommendedName>
        <fullName evidence="8">Serine/threonine-protein phosphatase</fullName>
        <ecNumber evidence="8">3.1.3.16</ecNumber>
    </recommendedName>
</protein>
<name>A0A1J4J2G6_9EUKA</name>
<dbReference type="PANTHER" id="PTHR11668:SF300">
    <property type="entry name" value="SERINE_THREONINE-PROTEIN PHOSPHATASE"/>
    <property type="match status" value="1"/>
</dbReference>
<dbReference type="GeneID" id="94848071"/>
<dbReference type="Gene3D" id="3.60.21.10">
    <property type="match status" value="1"/>
</dbReference>
<accession>A0A1J4J2G6</accession>
<dbReference type="VEuPathDB" id="TrichDB:TRFO_40710"/>
<dbReference type="SUPFAM" id="SSF56300">
    <property type="entry name" value="Metallo-dependent phosphatases"/>
    <property type="match status" value="1"/>
</dbReference>
<evidence type="ECO:0000256" key="1">
    <source>
        <dbReference type="ARBA" id="ARBA00001936"/>
    </source>
</evidence>
<dbReference type="SMART" id="SM00156">
    <property type="entry name" value="PP2Ac"/>
    <property type="match status" value="1"/>
</dbReference>
<comment type="similarity">
    <text evidence="8">Belongs to the PPP phosphatase family.</text>
</comment>
<reference evidence="10" key="1">
    <citation type="submission" date="2016-10" db="EMBL/GenBank/DDBJ databases">
        <authorList>
            <person name="Benchimol M."/>
            <person name="Almeida L.G."/>
            <person name="Vasconcelos A.T."/>
            <person name="Perreira-Neves A."/>
            <person name="Rosa I.A."/>
            <person name="Tasca T."/>
            <person name="Bogo M.R."/>
            <person name="de Souza W."/>
        </authorList>
    </citation>
    <scope>NUCLEOTIDE SEQUENCE [LARGE SCALE GENOMIC DNA]</scope>
    <source>
        <strain evidence="10">K</strain>
    </source>
</reference>
<dbReference type="PROSITE" id="PS00125">
    <property type="entry name" value="SER_THR_PHOSPHATASE"/>
    <property type="match status" value="1"/>
</dbReference>
<comment type="caution">
    <text evidence="10">The sequence shown here is derived from an EMBL/GenBank/DDBJ whole genome shotgun (WGS) entry which is preliminary data.</text>
</comment>
<dbReference type="PANTHER" id="PTHR11668">
    <property type="entry name" value="SERINE/THREONINE PROTEIN PHOSPHATASE"/>
    <property type="match status" value="1"/>
</dbReference>
<dbReference type="OrthoDB" id="1930084at2759"/>
<dbReference type="EC" id="3.1.3.16" evidence="8"/>
<feature type="domain" description="Serine/threonine specific protein phosphatases" evidence="9">
    <location>
        <begin position="114"/>
        <end position="119"/>
    </location>
</feature>
<evidence type="ECO:0000256" key="3">
    <source>
        <dbReference type="ARBA" id="ARBA00022801"/>
    </source>
</evidence>
<dbReference type="InterPro" id="IPR006186">
    <property type="entry name" value="Ser/Thr-sp_prot-phosphatase"/>
</dbReference>
<evidence type="ECO:0000256" key="5">
    <source>
        <dbReference type="ARBA" id="ARBA00023211"/>
    </source>
</evidence>
<comment type="cofactor">
    <cofactor evidence="1">
        <name>Mn(2+)</name>
        <dbReference type="ChEBI" id="CHEBI:29035"/>
    </cofactor>
</comment>
<evidence type="ECO:0000256" key="4">
    <source>
        <dbReference type="ARBA" id="ARBA00022912"/>
    </source>
</evidence>
<evidence type="ECO:0000259" key="9">
    <source>
        <dbReference type="PROSITE" id="PS00125"/>
    </source>
</evidence>
<evidence type="ECO:0000256" key="6">
    <source>
        <dbReference type="ARBA" id="ARBA00047761"/>
    </source>
</evidence>
<gene>
    <name evidence="10" type="ORF">TRFO_40710</name>
</gene>